<feature type="non-terminal residue" evidence="1">
    <location>
        <position position="1"/>
    </location>
</feature>
<gene>
    <name evidence="1" type="ORF">HD556DRAFT_1232260</name>
</gene>
<dbReference type="AlphaFoldDB" id="A0A9P7J1I1"/>
<protein>
    <submittedName>
        <fullName evidence="1">Uncharacterized protein</fullName>
    </submittedName>
</protein>
<sequence length="68" mass="7436">PSDIVPLNFGYKKTHELLRRMASYQGEVTAGHPDFPEGSTAACREASGPVDLNVPDIVYTTEDDEVID</sequence>
<dbReference type="RefSeq" id="XP_041163262.1">
    <property type="nucleotide sequence ID" value="XM_041297496.1"/>
</dbReference>
<accession>A0A9P7J1I1</accession>
<organism evidence="1 2">
    <name type="scientific">Suillus plorans</name>
    <dbReference type="NCBI Taxonomy" id="116603"/>
    <lineage>
        <taxon>Eukaryota</taxon>
        <taxon>Fungi</taxon>
        <taxon>Dikarya</taxon>
        <taxon>Basidiomycota</taxon>
        <taxon>Agaricomycotina</taxon>
        <taxon>Agaricomycetes</taxon>
        <taxon>Agaricomycetidae</taxon>
        <taxon>Boletales</taxon>
        <taxon>Suillineae</taxon>
        <taxon>Suillaceae</taxon>
        <taxon>Suillus</taxon>
    </lineage>
</organism>
<proteinExistence type="predicted"/>
<dbReference type="OrthoDB" id="269227at2759"/>
<evidence type="ECO:0000313" key="1">
    <source>
        <dbReference type="EMBL" id="KAG1798576.1"/>
    </source>
</evidence>
<keyword evidence="2" id="KW-1185">Reference proteome</keyword>
<dbReference type="GeneID" id="64591260"/>
<evidence type="ECO:0000313" key="2">
    <source>
        <dbReference type="Proteomes" id="UP000719766"/>
    </source>
</evidence>
<dbReference type="Proteomes" id="UP000719766">
    <property type="component" value="Unassembled WGS sequence"/>
</dbReference>
<comment type="caution">
    <text evidence="1">The sequence shown here is derived from an EMBL/GenBank/DDBJ whole genome shotgun (WGS) entry which is preliminary data.</text>
</comment>
<dbReference type="EMBL" id="JABBWE010000013">
    <property type="protein sequence ID" value="KAG1798576.1"/>
    <property type="molecule type" value="Genomic_DNA"/>
</dbReference>
<reference evidence="1" key="1">
    <citation type="journal article" date="2020" name="New Phytol.">
        <title>Comparative genomics reveals dynamic genome evolution in host specialist ectomycorrhizal fungi.</title>
        <authorList>
            <person name="Lofgren L.A."/>
            <person name="Nguyen N.H."/>
            <person name="Vilgalys R."/>
            <person name="Ruytinx J."/>
            <person name="Liao H.L."/>
            <person name="Branco S."/>
            <person name="Kuo A."/>
            <person name="LaButti K."/>
            <person name="Lipzen A."/>
            <person name="Andreopoulos W."/>
            <person name="Pangilinan J."/>
            <person name="Riley R."/>
            <person name="Hundley H."/>
            <person name="Na H."/>
            <person name="Barry K."/>
            <person name="Grigoriev I.V."/>
            <person name="Stajich J.E."/>
            <person name="Kennedy P.G."/>
        </authorList>
    </citation>
    <scope>NUCLEOTIDE SEQUENCE</scope>
    <source>
        <strain evidence="1">S12</strain>
    </source>
</reference>
<name>A0A9P7J1I1_9AGAM</name>